<accession>A0A0K2JIL3</accession>
<evidence type="ECO:0000313" key="2">
    <source>
        <dbReference type="Proteomes" id="UP000062963"/>
    </source>
</evidence>
<gene>
    <name evidence="1" type="ORF">SKUN_001396</name>
</gene>
<evidence type="ECO:0000313" key="1">
    <source>
        <dbReference type="EMBL" id="ALA98263.1"/>
    </source>
</evidence>
<reference evidence="1 2" key="1">
    <citation type="journal article" date="2015" name="Genome Announc.">
        <title>Complete Genome Sequence of Spiroplasma kunkelii Strain CR2-3x, Causal Agent of Corn Stunt Disease in Zea mays L.</title>
        <authorList>
            <person name="Davis R.E."/>
            <person name="Shao J."/>
            <person name="Dally E.L."/>
            <person name="Zhao Y."/>
            <person name="Gasparich G.E."/>
            <person name="Gaynor B.J."/>
            <person name="Athey J.C."/>
            <person name="Harrison N.A."/>
            <person name="Donofrio N."/>
        </authorList>
    </citation>
    <scope>NUCLEOTIDE SEQUENCE [LARGE SCALE GENOMIC DNA]</scope>
    <source>
        <strain evidence="1 2">CR2-3x</strain>
    </source>
</reference>
<dbReference type="PATRIC" id="fig|273035.7.peg.1718"/>
<dbReference type="OrthoDB" id="389992at2"/>
<dbReference type="EMBL" id="CP010899">
    <property type="protein sequence ID" value="ALA98263.1"/>
    <property type="molecule type" value="Genomic_DNA"/>
</dbReference>
<name>A0A0K2JIL3_SPIKU</name>
<dbReference type="STRING" id="273035.SKUN_001396"/>
<dbReference type="KEGG" id="skn:SKUN_001396"/>
<dbReference type="Proteomes" id="UP000062963">
    <property type="component" value="Chromosome"/>
</dbReference>
<dbReference type="RefSeq" id="WP_053391320.1">
    <property type="nucleotide sequence ID" value="NZ_CP010899.1"/>
</dbReference>
<organism evidence="1 2">
    <name type="scientific">Spiroplasma kunkelii CR2-3x</name>
    <dbReference type="NCBI Taxonomy" id="273035"/>
    <lineage>
        <taxon>Bacteria</taxon>
        <taxon>Bacillati</taxon>
        <taxon>Mycoplasmatota</taxon>
        <taxon>Mollicutes</taxon>
        <taxon>Entomoplasmatales</taxon>
        <taxon>Spiroplasmataceae</taxon>
        <taxon>Spiroplasma</taxon>
    </lineage>
</organism>
<dbReference type="AlphaFoldDB" id="A0A0K2JIL3"/>
<sequence length="109" mass="12947">MIKIGIDQSGTGTTGLVVYEDNKVIRKEQYYSKDWKCHFNCISKIIDKYYYGEDYYYEDENGYYIPQILNIEDCLYTFANSSKDRDDLLRLSGAFCIHQFLNWVSLVIY</sequence>
<keyword evidence="2" id="KW-1185">Reference proteome</keyword>
<proteinExistence type="predicted"/>
<protein>
    <submittedName>
        <fullName evidence="1">Uncharacterized protein</fullName>
    </submittedName>
</protein>